<dbReference type="SUPFAM" id="SSF144284">
    <property type="entry name" value="Sec2 N-terminal region"/>
    <property type="match status" value="1"/>
</dbReference>
<dbReference type="VEuPathDB" id="FungiDB:L203_02154"/>
<feature type="compositionally biased region" description="Basic and acidic residues" evidence="1">
    <location>
        <begin position="646"/>
        <end position="697"/>
    </location>
</feature>
<dbReference type="Proteomes" id="UP000094043">
    <property type="component" value="Chromosome 5"/>
</dbReference>
<evidence type="ECO:0000259" key="2">
    <source>
        <dbReference type="Pfam" id="PF06428"/>
    </source>
</evidence>
<dbReference type="GeneID" id="91088852"/>
<name>A0A1E3ILG6_9TREE</name>
<protein>
    <recommendedName>
        <fullName evidence="2">GDP/GTP exchange factor Sec2 N-terminal domain-containing protein</fullName>
    </recommendedName>
</protein>
<feature type="region of interest" description="Disordered" evidence="1">
    <location>
        <begin position="1"/>
        <end position="31"/>
    </location>
</feature>
<feature type="compositionally biased region" description="Polar residues" evidence="1">
    <location>
        <begin position="840"/>
        <end position="850"/>
    </location>
</feature>
<accession>A0A1E3ILG6</accession>
<reference evidence="3" key="2">
    <citation type="journal article" date="2022" name="Elife">
        <title>Obligate sexual reproduction of a homothallic fungus closely related to the Cryptococcus pathogenic species complex.</title>
        <authorList>
            <person name="Passer A.R."/>
            <person name="Clancey S.A."/>
            <person name="Shea T."/>
            <person name="David-Palma M."/>
            <person name="Averette A.F."/>
            <person name="Boekhout T."/>
            <person name="Porcel B.M."/>
            <person name="Nowrousian M."/>
            <person name="Cuomo C.A."/>
            <person name="Sun S."/>
            <person name="Heitman J."/>
            <person name="Coelho M.A."/>
        </authorList>
    </citation>
    <scope>NUCLEOTIDE SEQUENCE</scope>
    <source>
        <strain evidence="3">CBS 7841</strain>
    </source>
</reference>
<dbReference type="PANTHER" id="PTHR14430">
    <property type="entry name" value="RABIN3-RELATED"/>
    <property type="match status" value="1"/>
</dbReference>
<reference evidence="3" key="1">
    <citation type="submission" date="2016-06" db="EMBL/GenBank/DDBJ databases">
        <authorList>
            <person name="Cuomo C."/>
            <person name="Litvintseva A."/>
            <person name="Heitman J."/>
            <person name="Chen Y."/>
            <person name="Sun S."/>
            <person name="Springer D."/>
            <person name="Dromer F."/>
            <person name="Young S."/>
            <person name="Zeng Q."/>
            <person name="Chapman S."/>
            <person name="Gujja S."/>
            <person name="Saif S."/>
            <person name="Birren B."/>
        </authorList>
    </citation>
    <scope>NUCLEOTIDE SEQUENCE</scope>
    <source>
        <strain evidence="3">CBS 7841</strain>
    </source>
</reference>
<feature type="compositionally biased region" description="Basic and acidic residues" evidence="1">
    <location>
        <begin position="568"/>
        <end position="587"/>
    </location>
</feature>
<dbReference type="KEGG" id="cdep:91088852"/>
<organism evidence="3 4">
    <name type="scientific">Cryptococcus depauperatus CBS 7841</name>
    <dbReference type="NCBI Taxonomy" id="1295531"/>
    <lineage>
        <taxon>Eukaryota</taxon>
        <taxon>Fungi</taxon>
        <taxon>Dikarya</taxon>
        <taxon>Basidiomycota</taxon>
        <taxon>Agaricomycotina</taxon>
        <taxon>Tremellomycetes</taxon>
        <taxon>Tremellales</taxon>
        <taxon>Cryptococcaceae</taxon>
        <taxon>Cryptococcus</taxon>
    </lineage>
</organism>
<feature type="region of interest" description="Disordered" evidence="1">
    <location>
        <begin position="151"/>
        <end position="174"/>
    </location>
</feature>
<proteinExistence type="predicted"/>
<feature type="compositionally biased region" description="Polar residues" evidence="1">
    <location>
        <begin position="712"/>
        <end position="733"/>
    </location>
</feature>
<dbReference type="GO" id="GO:0006887">
    <property type="term" value="P:exocytosis"/>
    <property type="evidence" value="ECO:0007669"/>
    <property type="project" value="TreeGrafter"/>
</dbReference>
<feature type="compositionally biased region" description="Basic and acidic residues" evidence="1">
    <location>
        <begin position="1"/>
        <end position="16"/>
    </location>
</feature>
<dbReference type="OrthoDB" id="1748564at2759"/>
<dbReference type="GO" id="GO:0070319">
    <property type="term" value="C:Golgi to plasma membrane transport vesicle"/>
    <property type="evidence" value="ECO:0007669"/>
    <property type="project" value="TreeGrafter"/>
</dbReference>
<dbReference type="AlphaFoldDB" id="A0A1E3ILG6"/>
<evidence type="ECO:0000256" key="1">
    <source>
        <dbReference type="SAM" id="MobiDB-lite"/>
    </source>
</evidence>
<feature type="compositionally biased region" description="Basic and acidic residues" evidence="1">
    <location>
        <begin position="756"/>
        <end position="774"/>
    </location>
</feature>
<dbReference type="Pfam" id="PF06428">
    <property type="entry name" value="Sec2p"/>
    <property type="match status" value="1"/>
</dbReference>
<feature type="compositionally biased region" description="Basic and acidic residues" evidence="1">
    <location>
        <begin position="782"/>
        <end position="794"/>
    </location>
</feature>
<dbReference type="RefSeq" id="XP_066070119.1">
    <property type="nucleotide sequence ID" value="XM_066214022.1"/>
</dbReference>
<feature type="compositionally biased region" description="Polar residues" evidence="1">
    <location>
        <begin position="881"/>
        <end position="898"/>
    </location>
</feature>
<feature type="compositionally biased region" description="Basic and acidic residues" evidence="1">
    <location>
        <begin position="900"/>
        <end position="918"/>
    </location>
</feature>
<sequence length="944" mass="104107">MSNDRNERASDFEQDRGPAVSLEPTHKPDDIQQVEKLGVKEENIESVVGQGKEAVEKLDKHAQQTITGTHQTGNDVESIKHVETTPQLDTLAHCELISQGAVENRHRPDSPTTSLITSLKDQLLLLSDQTHALNSKLIASISRSADLEDELSATKDQNSQLKTKARSLEEERDRWEESMKTGLLVERDQIKDEMQRLAAELVEEERRRGSAEERREQVESEVDDLTAKLFDQANTMVATERMSRAQAEARLMFTEGNLANAEAALRAMQLQLQNMSLSPPSAPEPVPSSLNAGISMRRRYISSHVPYTEFLTFLQHIRAAKSLVNHTGQKPPPPTLPQLLAQPFLARILVEDHEPTLRLEAAPALSFLSRRTVGSAIISGDLVIEPMSVSSILQSTGAIWGDLVCGLCGRKVFNNSLLSPTSGPYFNAPPQHPQRSSGSTTSRFSLKPFFNASSSNTTFSNVPSPAGSPPGSPTLQNSSIPTSVFVFRIARSQGVTISSGDKDNSRFYPVCKSGWCLERLRATCETWHFIRTGIVQVVWNSEEGTAFATEIPTPPAVHAFPSENSIIRGDKKAKDKIEPPPLPDRKKSWGIGFNKSGGNWWGSSANGQQSPKESKKKDDDSDVGSLGAKKDEYLEPTIGSIGRQQGLKEEIEKGTNRAETNAKHTTDEIKTKTERPSCEHEITFASKEDRDLADKQETATVLKTSILEEPSLNRSGSSSTLPGSDASFSTPKEYSNELLDVEIKHNDTPTDEDKEDDNRRRPDNEVIDNIKDEGNSQAALKIGEKLDQKAEKGQISEVSSPANPTTPKSVASSTSSKPTTPTKLPPPIPRKSTARDRLSQYKSANDNAASSGLIRDEVKEMEEKSDEVPKSSKQPEHPRSASGNSCPPSRQRVLSNEGHTFGEKEDKTFLPEQGERESWEEKAWKNVITLKENMWKARVGVTHE</sequence>
<dbReference type="InterPro" id="IPR009449">
    <property type="entry name" value="Sec2_N"/>
</dbReference>
<feature type="region of interest" description="Disordered" evidence="1">
    <location>
        <begin position="559"/>
        <end position="918"/>
    </location>
</feature>
<reference evidence="3" key="3">
    <citation type="submission" date="2024-01" db="EMBL/GenBank/DDBJ databases">
        <authorList>
            <person name="Coelho M.A."/>
            <person name="David-Palma M."/>
            <person name="Shea T."/>
            <person name="Sun S."/>
            <person name="Cuomo C.A."/>
            <person name="Heitman J."/>
        </authorList>
    </citation>
    <scope>NUCLEOTIDE SEQUENCE</scope>
    <source>
        <strain evidence="3">CBS 7841</strain>
    </source>
</reference>
<dbReference type="EMBL" id="CP143788">
    <property type="protein sequence ID" value="WVN89419.1"/>
    <property type="molecule type" value="Genomic_DNA"/>
</dbReference>
<evidence type="ECO:0000313" key="4">
    <source>
        <dbReference type="Proteomes" id="UP000094043"/>
    </source>
</evidence>
<dbReference type="GO" id="GO:0005085">
    <property type="term" value="F:guanyl-nucleotide exchange factor activity"/>
    <property type="evidence" value="ECO:0007669"/>
    <property type="project" value="InterPro"/>
</dbReference>
<feature type="compositionally biased region" description="Low complexity" evidence="1">
    <location>
        <begin position="805"/>
        <end position="822"/>
    </location>
</feature>
<feature type="compositionally biased region" description="Basic and acidic residues" evidence="1">
    <location>
        <begin position="854"/>
        <end position="879"/>
    </location>
</feature>
<dbReference type="InterPro" id="IPR040351">
    <property type="entry name" value="RAB3IL/RAB3IP/Sec2"/>
</dbReference>
<feature type="domain" description="GDP/GTP exchange factor Sec2 N-terminal" evidence="2">
    <location>
        <begin position="145"/>
        <end position="275"/>
    </location>
</feature>
<dbReference type="GO" id="GO:0051286">
    <property type="term" value="C:cell tip"/>
    <property type="evidence" value="ECO:0007669"/>
    <property type="project" value="TreeGrafter"/>
</dbReference>
<dbReference type="Gene3D" id="6.10.140.910">
    <property type="match status" value="1"/>
</dbReference>
<dbReference type="PANTHER" id="PTHR14430:SF0">
    <property type="entry name" value="SEC2P DOMAIN-CONTAINING PROTEIN"/>
    <property type="match status" value="1"/>
</dbReference>
<keyword evidence="4" id="KW-1185">Reference proteome</keyword>
<feature type="compositionally biased region" description="Low complexity" evidence="1">
    <location>
        <begin position="592"/>
        <end position="611"/>
    </location>
</feature>
<gene>
    <name evidence="3" type="ORF">L203_104642</name>
</gene>
<evidence type="ECO:0000313" key="3">
    <source>
        <dbReference type="EMBL" id="WVN89419.1"/>
    </source>
</evidence>